<proteinExistence type="predicted"/>
<dbReference type="GO" id="GO:0004364">
    <property type="term" value="F:glutathione transferase activity"/>
    <property type="evidence" value="ECO:0007669"/>
    <property type="project" value="TreeGrafter"/>
</dbReference>
<name>A0A0S4JML4_BODSA</name>
<dbReference type="InterPro" id="IPR050213">
    <property type="entry name" value="GST_superfamily"/>
</dbReference>
<dbReference type="AlphaFoldDB" id="A0A0S4JML4"/>
<feature type="domain" description="GST N-terminal" evidence="1">
    <location>
        <begin position="5"/>
        <end position="85"/>
    </location>
</feature>
<dbReference type="InterPro" id="IPR004046">
    <property type="entry name" value="GST_C"/>
</dbReference>
<dbReference type="GO" id="GO:0006749">
    <property type="term" value="P:glutathione metabolic process"/>
    <property type="evidence" value="ECO:0007669"/>
    <property type="project" value="TreeGrafter"/>
</dbReference>
<protein>
    <submittedName>
        <fullName evidence="2">Glutathione S-transferase, putative</fullName>
    </submittedName>
</protein>
<dbReference type="Gene3D" id="3.40.30.10">
    <property type="entry name" value="Glutaredoxin"/>
    <property type="match status" value="1"/>
</dbReference>
<dbReference type="InterPro" id="IPR036282">
    <property type="entry name" value="Glutathione-S-Trfase_C_sf"/>
</dbReference>
<sequence length="211" mass="23023">MTTPQDIELVYYDAKGRGQSTRLMLAVAGIPFKDTRLSDDDADALIATGTLPLGTLPVLKFDGRIVSCQSLNMLRIVAKLSGSLEMKSEDALVGEEILATAENFLTFVNLWYDGSEEEKVVYEREIIATGFVYYAKYIDSLLAQHHRQNGGCSSGPFLASTMSCVDIYVYAVIDVLQDMIAHAGKLPWEGLTELSALMEAVAAVPAVKSYP</sequence>
<evidence type="ECO:0000313" key="2">
    <source>
        <dbReference type="EMBL" id="CUG91448.1"/>
    </source>
</evidence>
<dbReference type="VEuPathDB" id="TriTrypDB:BSAL_32140"/>
<keyword evidence="3" id="KW-1185">Reference proteome</keyword>
<dbReference type="CDD" id="cd03039">
    <property type="entry name" value="GST_N_Sigma_like"/>
    <property type="match status" value="1"/>
</dbReference>
<keyword evidence="2" id="KW-0808">Transferase</keyword>
<dbReference type="InterPro" id="IPR004045">
    <property type="entry name" value="Glutathione_S-Trfase_N"/>
</dbReference>
<dbReference type="InterPro" id="IPR036249">
    <property type="entry name" value="Thioredoxin-like_sf"/>
</dbReference>
<dbReference type="SUPFAM" id="SSF47616">
    <property type="entry name" value="GST C-terminal domain-like"/>
    <property type="match status" value="1"/>
</dbReference>
<dbReference type="OrthoDB" id="414243at2759"/>
<dbReference type="PANTHER" id="PTHR11571">
    <property type="entry name" value="GLUTATHIONE S-TRANSFERASE"/>
    <property type="match status" value="1"/>
</dbReference>
<evidence type="ECO:0000259" key="1">
    <source>
        <dbReference type="PROSITE" id="PS50404"/>
    </source>
</evidence>
<evidence type="ECO:0000313" key="3">
    <source>
        <dbReference type="Proteomes" id="UP000051952"/>
    </source>
</evidence>
<accession>A0A0S4JML4</accession>
<dbReference type="PROSITE" id="PS50404">
    <property type="entry name" value="GST_NTER"/>
    <property type="match status" value="1"/>
</dbReference>
<dbReference type="SUPFAM" id="SSF52833">
    <property type="entry name" value="Thioredoxin-like"/>
    <property type="match status" value="1"/>
</dbReference>
<gene>
    <name evidence="2" type="ORF">BSAL_32140</name>
</gene>
<dbReference type="PANTHER" id="PTHR11571:SF150">
    <property type="entry name" value="GLUTATHIONE S-TRANSFERASE"/>
    <property type="match status" value="1"/>
</dbReference>
<dbReference type="Pfam" id="PF14497">
    <property type="entry name" value="GST_C_3"/>
    <property type="match status" value="1"/>
</dbReference>
<dbReference type="Proteomes" id="UP000051952">
    <property type="component" value="Unassembled WGS sequence"/>
</dbReference>
<reference evidence="3" key="1">
    <citation type="submission" date="2015-09" db="EMBL/GenBank/DDBJ databases">
        <authorList>
            <consortium name="Pathogen Informatics"/>
        </authorList>
    </citation>
    <scope>NUCLEOTIDE SEQUENCE [LARGE SCALE GENOMIC DNA]</scope>
    <source>
        <strain evidence="3">Lake Konstanz</strain>
    </source>
</reference>
<dbReference type="EMBL" id="CYKH01001926">
    <property type="protein sequence ID" value="CUG91448.1"/>
    <property type="molecule type" value="Genomic_DNA"/>
</dbReference>
<organism evidence="2 3">
    <name type="scientific">Bodo saltans</name>
    <name type="common">Flagellated protozoan</name>
    <dbReference type="NCBI Taxonomy" id="75058"/>
    <lineage>
        <taxon>Eukaryota</taxon>
        <taxon>Discoba</taxon>
        <taxon>Euglenozoa</taxon>
        <taxon>Kinetoplastea</taxon>
        <taxon>Metakinetoplastina</taxon>
        <taxon>Eubodonida</taxon>
        <taxon>Bodonidae</taxon>
        <taxon>Bodo</taxon>
    </lineage>
</organism>
<dbReference type="Gene3D" id="1.20.1050.10">
    <property type="match status" value="1"/>
</dbReference>